<proteinExistence type="predicted"/>
<protein>
    <submittedName>
        <fullName evidence="2">Uncharacterized protein</fullName>
    </submittedName>
</protein>
<dbReference type="AlphaFoldDB" id="A0AAF0DD03"/>
<organism evidence="2 3">
    <name type="scientific">Emydomyces testavorans</name>
    <dbReference type="NCBI Taxonomy" id="2070801"/>
    <lineage>
        <taxon>Eukaryota</taxon>
        <taxon>Fungi</taxon>
        <taxon>Dikarya</taxon>
        <taxon>Ascomycota</taxon>
        <taxon>Pezizomycotina</taxon>
        <taxon>Eurotiomycetes</taxon>
        <taxon>Eurotiomycetidae</taxon>
        <taxon>Onygenales</taxon>
        <taxon>Nannizziopsiaceae</taxon>
        <taxon>Emydomyces</taxon>
    </lineage>
</organism>
<gene>
    <name evidence="2" type="ORF">PRK78_001739</name>
</gene>
<evidence type="ECO:0000256" key="1">
    <source>
        <dbReference type="SAM" id="MobiDB-lite"/>
    </source>
</evidence>
<name>A0AAF0DD03_9EURO</name>
<accession>A0AAF0DD03</accession>
<evidence type="ECO:0000313" key="2">
    <source>
        <dbReference type="EMBL" id="WEW56296.1"/>
    </source>
</evidence>
<dbReference type="Proteomes" id="UP001219355">
    <property type="component" value="Chromosome 1"/>
</dbReference>
<dbReference type="EMBL" id="CP120627">
    <property type="protein sequence ID" value="WEW56296.1"/>
    <property type="molecule type" value="Genomic_DNA"/>
</dbReference>
<feature type="region of interest" description="Disordered" evidence="1">
    <location>
        <begin position="74"/>
        <end position="105"/>
    </location>
</feature>
<sequence>MKMLYTIAEHISIDTTGYRNRTTDEFISLGHFELIMPVLGSLAQLLEAYTQVKPPFRILNSRSQWFPAASESKTKAISSKLPHNGFNDPKGASSPKGRDHPSSLGKTTMVMIKIRLEHEEEAGKSAGHDSRWVGVTERTKNHMLAPRAVAANLYRGRPGGT</sequence>
<reference evidence="2" key="1">
    <citation type="submission" date="2023-03" db="EMBL/GenBank/DDBJ databases">
        <title>Emydomyces testavorans Genome Sequence.</title>
        <authorList>
            <person name="Hoyer L."/>
        </authorList>
    </citation>
    <scope>NUCLEOTIDE SEQUENCE</scope>
    <source>
        <strain evidence="2">16-2883</strain>
    </source>
</reference>
<keyword evidence="3" id="KW-1185">Reference proteome</keyword>
<evidence type="ECO:0000313" key="3">
    <source>
        <dbReference type="Proteomes" id="UP001219355"/>
    </source>
</evidence>